<feature type="region of interest" description="Disordered" evidence="1">
    <location>
        <begin position="693"/>
        <end position="742"/>
    </location>
</feature>
<reference evidence="4" key="1">
    <citation type="submission" date="2017-02" db="EMBL/GenBank/DDBJ databases">
        <authorList>
            <person name="Varghese N."/>
            <person name="Submissions S."/>
        </authorList>
    </citation>
    <scope>NUCLEOTIDE SEQUENCE [LARGE SCALE GENOMIC DNA]</scope>
    <source>
        <strain evidence="4">DSM 3072</strain>
    </source>
</reference>
<dbReference type="AlphaFoldDB" id="A0A1T4UYC1"/>
<keyword evidence="4" id="KW-1185">Reference proteome</keyword>
<dbReference type="RefSeq" id="WP_143675574.1">
    <property type="nucleotide sequence ID" value="NZ_FUXX01000002.1"/>
</dbReference>
<evidence type="ECO:0000313" key="3">
    <source>
        <dbReference type="EMBL" id="SKA57391.1"/>
    </source>
</evidence>
<feature type="compositionally biased region" description="Basic and acidic residues" evidence="1">
    <location>
        <begin position="694"/>
        <end position="725"/>
    </location>
</feature>
<evidence type="ECO:0000256" key="1">
    <source>
        <dbReference type="SAM" id="MobiDB-lite"/>
    </source>
</evidence>
<keyword evidence="2" id="KW-0472">Membrane</keyword>
<feature type="transmembrane region" description="Helical" evidence="2">
    <location>
        <begin position="20"/>
        <end position="41"/>
    </location>
</feature>
<evidence type="ECO:0000313" key="4">
    <source>
        <dbReference type="Proteomes" id="UP000242432"/>
    </source>
</evidence>
<keyword evidence="2" id="KW-0812">Transmembrane</keyword>
<evidence type="ECO:0008006" key="5">
    <source>
        <dbReference type="Google" id="ProtNLM"/>
    </source>
</evidence>
<keyword evidence="2" id="KW-1133">Transmembrane helix</keyword>
<sequence length="742" mass="82848">MAFKPNIYYRKQTPRYLKVIKIAVCVLIVSIAVVWGFILYFNGQHVKAPLLKFLSERTSFSINCDEIEFSPLYPDVLKLKKVTLGNSSIGEIYVEYDLKSVISSENLDIKYLYAKDISFDNSDLEELKKERFRYKNINISKLDLINSPLYLGRFKSNKADLSAFDVIVSEQQQISFNDSTLNAQTGSIDNHEVKKVHARILSSGDKVELSDVQMQIFGGTVFAALSIDKKTQLIDFSKLSISNAIFQNYSSLIDKYYIRARNANLNNCVLSIPTADLLLGQVSGKIEELLIENKNISFDFKGKAGEISKPDLLVTADDSLLKASIRKDLISISSEGKLFNGEYSSNIEMTNLDKQNSSVTINGFTLKNAKFEPTPELYNRLKYLLFSHNTTVKDFSVDNTELVSHIDKIPLSVKSVTLKMEDILFDENSKKVIGTPGKFTLKTDSAYYSDLFIKGTELHGAFSNDGYSVVLDKIESYNSNATASISRDFSKNTFAFKAKSEDFDMSDLNSDLFSKLFNGKISFDIDLHSDENEDSTLSVTQKLFGNISIKSKSLLISAFGLDLINGGNKKDYELTLKQLLSSIESGDCGFYSLDFKSTLDKGQAKFRLSTDLATSHLTAKGNYDANDRIIESKSTLISLAKDSITSVITRGHITDPTFYISAIMRGAIRPGIDESALGDEKYTAAEDGTLTRVRAKELSDKPNIKDSEDDKVSVHSDDENREKALTPDSLVLDEQKSMLTPQ</sequence>
<protein>
    <recommendedName>
        <fullName evidence="5">AsmA-like C-terminal region</fullName>
    </recommendedName>
</protein>
<name>A0A1T4UYC1_9GAMM</name>
<accession>A0A1T4UYC1</accession>
<organism evidence="3 4">
    <name type="scientific">Succinivibrio dextrinosolvens DSM 3072</name>
    <dbReference type="NCBI Taxonomy" id="1123324"/>
    <lineage>
        <taxon>Bacteria</taxon>
        <taxon>Pseudomonadati</taxon>
        <taxon>Pseudomonadota</taxon>
        <taxon>Gammaproteobacteria</taxon>
        <taxon>Aeromonadales</taxon>
        <taxon>Succinivibrionaceae</taxon>
        <taxon>Succinivibrio</taxon>
    </lineage>
</organism>
<dbReference type="EMBL" id="FUXX01000002">
    <property type="protein sequence ID" value="SKA57391.1"/>
    <property type="molecule type" value="Genomic_DNA"/>
</dbReference>
<evidence type="ECO:0000256" key="2">
    <source>
        <dbReference type="SAM" id="Phobius"/>
    </source>
</evidence>
<gene>
    <name evidence="3" type="ORF">SAMN02745213_00217</name>
</gene>
<proteinExistence type="predicted"/>
<dbReference type="Proteomes" id="UP000242432">
    <property type="component" value="Unassembled WGS sequence"/>
</dbReference>